<evidence type="ECO:0000313" key="1">
    <source>
        <dbReference type="EMBL" id="KNZ61478.1"/>
    </source>
</evidence>
<dbReference type="EMBL" id="LAVV01004390">
    <property type="protein sequence ID" value="KNZ61478.1"/>
    <property type="molecule type" value="Genomic_DNA"/>
</dbReference>
<evidence type="ECO:0008006" key="3">
    <source>
        <dbReference type="Google" id="ProtNLM"/>
    </source>
</evidence>
<name>A0A0L6VL37_9BASI</name>
<dbReference type="OrthoDB" id="2507202at2759"/>
<keyword evidence="2" id="KW-1185">Reference proteome</keyword>
<gene>
    <name evidence="1" type="ORF">VP01_13952g1</name>
</gene>
<reference evidence="1 2" key="1">
    <citation type="submission" date="2015-08" db="EMBL/GenBank/DDBJ databases">
        <title>Next Generation Sequencing and Analysis of the Genome of Puccinia sorghi L Schw, the Causal Agent of Maize Common Rust.</title>
        <authorList>
            <person name="Rochi L."/>
            <person name="Burguener G."/>
            <person name="Darino M."/>
            <person name="Turjanski A."/>
            <person name="Kreff E."/>
            <person name="Dieguez M.J."/>
            <person name="Sacco F."/>
        </authorList>
    </citation>
    <scope>NUCLEOTIDE SEQUENCE [LARGE SCALE GENOMIC DNA]</scope>
    <source>
        <strain evidence="1 2">RO10H11247</strain>
    </source>
</reference>
<comment type="caution">
    <text evidence="1">The sequence shown here is derived from an EMBL/GenBank/DDBJ whole genome shotgun (WGS) entry which is preliminary data.</text>
</comment>
<feature type="non-terminal residue" evidence="1">
    <location>
        <position position="1"/>
    </location>
</feature>
<accession>A0A0L6VL37</accession>
<sequence length="108" mass="11980">LAMFSHLIKPDPIFYNQSQNSQQDFFIKLAVATCRRGSNGNGTTVFKLKNLFQVVKEGGFPGCIGFVDGTNIPLSPKYPIDGNHYYDHKNSSDVTNSSVINNSETTLY</sequence>
<proteinExistence type="predicted"/>
<evidence type="ECO:0000313" key="2">
    <source>
        <dbReference type="Proteomes" id="UP000037035"/>
    </source>
</evidence>
<dbReference type="VEuPathDB" id="FungiDB:VP01_13952g1"/>
<dbReference type="Proteomes" id="UP000037035">
    <property type="component" value="Unassembled WGS sequence"/>
</dbReference>
<organism evidence="1 2">
    <name type="scientific">Puccinia sorghi</name>
    <dbReference type="NCBI Taxonomy" id="27349"/>
    <lineage>
        <taxon>Eukaryota</taxon>
        <taxon>Fungi</taxon>
        <taxon>Dikarya</taxon>
        <taxon>Basidiomycota</taxon>
        <taxon>Pucciniomycotina</taxon>
        <taxon>Pucciniomycetes</taxon>
        <taxon>Pucciniales</taxon>
        <taxon>Pucciniaceae</taxon>
        <taxon>Puccinia</taxon>
    </lineage>
</organism>
<dbReference type="AlphaFoldDB" id="A0A0L6VL37"/>
<protein>
    <recommendedName>
        <fullName evidence="3">DDE Tnp4 domain-containing protein</fullName>
    </recommendedName>
</protein>